<dbReference type="GO" id="GO:0005886">
    <property type="term" value="C:plasma membrane"/>
    <property type="evidence" value="ECO:0007669"/>
    <property type="project" value="InterPro"/>
</dbReference>
<dbReference type="InterPro" id="IPR007452">
    <property type="entry name" value="TamB_C"/>
</dbReference>
<feature type="domain" description="Translocation and assembly module TamB C-terminal" evidence="5">
    <location>
        <begin position="806"/>
        <end position="1101"/>
    </location>
</feature>
<sequence>MKYRLLILLGLLLLGLVWLNGPGLRLITPRVAVHFLEKAGLRGNFTVGGNLTGGLSFSDLHIEGDKELASLSIDKVTPEYEWRGLIRGELKGLTIDGVHADLRLGLEKPEEPEKPPLDLKKLVTTVRSIRGRVIPLNLELRNLTLAATREGKPVIGLAKSGLSHAAGSDDIRLELGAITDASGREWPAQQSAIVWSQDALDIRRIDPLPGVSLRDLVVQLPAGGEPSLDGELHLDEAVFLLYAAPGFSSAKIDLKEGKLQVDETARRFGVELPAAATLTSLSVELDQLLPDPKSATGTVRTLLENVAWQDWLSSELSLDATLTDAQATVNGRSKLLGTEIAVEATAPVARSEKSFTLGETTGKFNVADVPALLRELSARVPAIDPEAVAPASSIDGSFSVAFASNKPQSADVDLSLKPQDVTIATPMNIKARWAPDQPLAADLVLDGAKVNTTYQIQTAGYKASAEFEEFTTARIERWLSIAKVKLGGTASLTGRWDGGGEIKANKHRGELSFTQATWSREMAEPITAIGGMAYDWPSGFETKGLRVRMGEQGVALEAALSHGLLDLRNFTWTRGIEELAHGTASLPIPEDFSKWRDTLARDARPLDVSIDSKVLSLGLLKEWVPALEQLDPRSTGQLGIHVSGTYSDPLIDAKFVARDLRSPARPQLPPADLKISLVGGEGRLRLEGEATSPDFPAAVMKADMAFRPAEWAQNPASIKDEDLVARLDLPRLDLSRFNTLVPSAEQLSGALTGNVGVSGKVGKPEIKGLLELTGGALRLKDQRIPPLEGVAAAVEFALDRAVVKNLRATVAGGSLQGEGTLSLSEGKPGPLDVRLRGNHLPLLRNDYLIVRANGDLRLQGAWENAVVSGSVGLVDSIFYRDIELLPIGTPFTGPSAAAIPKFDKSQTQVGGMPEPFRNWGLNVTVRTDAPLIIRGNLANGDISGSMKIGGNLGNPAPDGDFKVRNFKASLPFSTLSVRSGLISFKPDSGFDPILEIRGTAEPRPYTVNVYAYGNASNPQLLLTSNPPLPDNEIMTLLATGTTTSGLEDPSVASSRAMHLLAEEIRHGRVSYTRRLRPLLGLLDKVNFSVAESDPYSNDKFSTATISLTDKWFLSTGMGETGDSRILAIWRLTFH</sequence>
<evidence type="ECO:0000256" key="2">
    <source>
        <dbReference type="ARBA" id="ARBA00022692"/>
    </source>
</evidence>
<dbReference type="PANTHER" id="PTHR36985:SF1">
    <property type="entry name" value="TRANSLOCATION AND ASSEMBLY MODULE SUBUNIT TAMB"/>
    <property type="match status" value="1"/>
</dbReference>
<evidence type="ECO:0000256" key="3">
    <source>
        <dbReference type="ARBA" id="ARBA00022989"/>
    </source>
</evidence>
<dbReference type="Proteomes" id="UP000600139">
    <property type="component" value="Unassembled WGS sequence"/>
</dbReference>
<proteinExistence type="predicted"/>
<dbReference type="RefSeq" id="WP_200352703.1">
    <property type="nucleotide sequence ID" value="NZ_BAABHZ010000001.1"/>
</dbReference>
<protein>
    <submittedName>
        <fullName evidence="6">Translocation/assembly module TamB domain-containing protein</fullName>
    </submittedName>
</protein>
<keyword evidence="7" id="KW-1185">Reference proteome</keyword>
<reference evidence="6" key="1">
    <citation type="submission" date="2021-01" db="EMBL/GenBank/DDBJ databases">
        <title>Modified the classification status of verrucomicrobia.</title>
        <authorList>
            <person name="Feng X."/>
        </authorList>
    </citation>
    <scope>NUCLEOTIDE SEQUENCE</scope>
    <source>
        <strain evidence="6">JCM 18052</strain>
    </source>
</reference>
<evidence type="ECO:0000256" key="1">
    <source>
        <dbReference type="ARBA" id="ARBA00004167"/>
    </source>
</evidence>
<evidence type="ECO:0000313" key="7">
    <source>
        <dbReference type="Proteomes" id="UP000600139"/>
    </source>
</evidence>
<dbReference type="EMBL" id="JAENIK010000012">
    <property type="protein sequence ID" value="MBK1817773.1"/>
    <property type="molecule type" value="Genomic_DNA"/>
</dbReference>
<keyword evidence="3" id="KW-1133">Transmembrane helix</keyword>
<accession>A0A934R3L5</accession>
<dbReference type="GO" id="GO:0009306">
    <property type="term" value="P:protein secretion"/>
    <property type="evidence" value="ECO:0007669"/>
    <property type="project" value="InterPro"/>
</dbReference>
<dbReference type="AlphaFoldDB" id="A0A934R3L5"/>
<evidence type="ECO:0000256" key="4">
    <source>
        <dbReference type="ARBA" id="ARBA00023136"/>
    </source>
</evidence>
<dbReference type="Pfam" id="PF04357">
    <property type="entry name" value="TamB"/>
    <property type="match status" value="1"/>
</dbReference>
<keyword evidence="4" id="KW-0472">Membrane</keyword>
<comment type="caution">
    <text evidence="6">The sequence shown here is derived from an EMBL/GenBank/DDBJ whole genome shotgun (WGS) entry which is preliminary data.</text>
</comment>
<gene>
    <name evidence="6" type="ORF">JIN84_19290</name>
</gene>
<name>A0A934R3L5_9BACT</name>
<evidence type="ECO:0000313" key="6">
    <source>
        <dbReference type="EMBL" id="MBK1817773.1"/>
    </source>
</evidence>
<comment type="subcellular location">
    <subcellularLocation>
        <location evidence="1">Membrane</location>
        <topology evidence="1">Single-pass membrane protein</topology>
    </subcellularLocation>
</comment>
<dbReference type="PANTHER" id="PTHR36985">
    <property type="entry name" value="TRANSLOCATION AND ASSEMBLY MODULE SUBUNIT TAMB"/>
    <property type="match status" value="1"/>
</dbReference>
<organism evidence="6 7">
    <name type="scientific">Luteolibacter yonseiensis</name>
    <dbReference type="NCBI Taxonomy" id="1144680"/>
    <lineage>
        <taxon>Bacteria</taxon>
        <taxon>Pseudomonadati</taxon>
        <taxon>Verrucomicrobiota</taxon>
        <taxon>Verrucomicrobiia</taxon>
        <taxon>Verrucomicrobiales</taxon>
        <taxon>Verrucomicrobiaceae</taxon>
        <taxon>Luteolibacter</taxon>
    </lineage>
</organism>
<evidence type="ECO:0000259" key="5">
    <source>
        <dbReference type="Pfam" id="PF04357"/>
    </source>
</evidence>
<keyword evidence="2" id="KW-0812">Transmembrane</keyword>